<feature type="chain" id="PRO_5040569773" evidence="1">
    <location>
        <begin position="20"/>
        <end position="132"/>
    </location>
</feature>
<sequence>MQFATLATFLASMALTATAAPANSIEVRQEIPHVRATFYRDTGCGRDGSSYGDDYDPLQNTTATGLSTCMNLPSSFNFPSTYFNETGSLTRTIRFYDLPCSQLTTVDSGHHIDITPGSVGCQTLTLKSYVTL</sequence>
<evidence type="ECO:0000313" key="4">
    <source>
        <dbReference type="Proteomes" id="UP000077248"/>
    </source>
</evidence>
<dbReference type="EMBL" id="PDXD01000003">
    <property type="protein sequence ID" value="RYN81043.1"/>
    <property type="molecule type" value="Genomic_DNA"/>
</dbReference>
<evidence type="ECO:0000313" key="3">
    <source>
        <dbReference type="EMBL" id="RYN81043.1"/>
    </source>
</evidence>
<dbReference type="RefSeq" id="XP_018387812.1">
    <property type="nucleotide sequence ID" value="XM_018528218.1"/>
</dbReference>
<gene>
    <name evidence="3" type="ORF">AA0117_g2519</name>
    <name evidence="2" type="ORF">CC77DRAFT_1059300</name>
</gene>
<evidence type="ECO:0000313" key="5">
    <source>
        <dbReference type="Proteomes" id="UP000291422"/>
    </source>
</evidence>
<organism evidence="2 4">
    <name type="scientific">Alternaria alternata</name>
    <name type="common">Alternaria rot fungus</name>
    <name type="synonym">Torula alternata</name>
    <dbReference type="NCBI Taxonomy" id="5599"/>
    <lineage>
        <taxon>Eukaryota</taxon>
        <taxon>Fungi</taxon>
        <taxon>Dikarya</taxon>
        <taxon>Ascomycota</taxon>
        <taxon>Pezizomycotina</taxon>
        <taxon>Dothideomycetes</taxon>
        <taxon>Pleosporomycetidae</taxon>
        <taxon>Pleosporales</taxon>
        <taxon>Pleosporineae</taxon>
        <taxon>Pleosporaceae</taxon>
        <taxon>Alternaria</taxon>
        <taxon>Alternaria sect. Alternaria</taxon>
        <taxon>Alternaria alternata complex</taxon>
    </lineage>
</organism>
<accession>A0A177DT84</accession>
<dbReference type="Proteomes" id="UP000291422">
    <property type="component" value="Unassembled WGS sequence"/>
</dbReference>
<dbReference type="EMBL" id="KV441474">
    <property type="protein sequence ID" value="OAG22391.1"/>
    <property type="molecule type" value="Genomic_DNA"/>
</dbReference>
<keyword evidence="1" id="KW-0732">Signal</keyword>
<dbReference type="KEGG" id="aalt:CC77DRAFT_1059300"/>
<reference evidence="5" key="2">
    <citation type="journal article" date="2019" name="bioRxiv">
        <title>Genomics, evolutionary history and diagnostics of the Alternaria alternata species group including apple and Asian pear pathotypes.</title>
        <authorList>
            <person name="Armitage A.D."/>
            <person name="Cockerton H.M."/>
            <person name="Sreenivasaprasad S."/>
            <person name="Woodhall J.W."/>
            <person name="Lane C.R."/>
            <person name="Harrison R.J."/>
            <person name="Clarkson J.P."/>
        </authorList>
    </citation>
    <scope>NUCLEOTIDE SEQUENCE [LARGE SCALE GENOMIC DNA]</scope>
    <source>
        <strain evidence="5">FERA 1177</strain>
    </source>
</reference>
<name>A0A177DT84_ALTAL</name>
<protein>
    <submittedName>
        <fullName evidence="2">Uncharacterized protein</fullName>
    </submittedName>
</protein>
<dbReference type="VEuPathDB" id="FungiDB:CC77DRAFT_1059300"/>
<evidence type="ECO:0000313" key="2">
    <source>
        <dbReference type="EMBL" id="OAG22391.1"/>
    </source>
</evidence>
<reference evidence="3" key="3">
    <citation type="journal article" date="2019" name="J. ISSAAS">
        <title>Genomics, evolutionary history and diagnostics of the Alternaria alternata species group including apple and Asian pear pathotypes.</title>
        <authorList>
            <person name="Armitage A.D."/>
            <person name="Cockerton H.M."/>
            <person name="Sreenivasaprasad S."/>
            <person name="Woodhall J."/>
            <person name="Lane C."/>
            <person name="Harrison R.J."/>
            <person name="Clarkson J.P."/>
        </authorList>
    </citation>
    <scope>NUCLEOTIDE SEQUENCE</scope>
    <source>
        <strain evidence="3">FERA 1177</strain>
    </source>
</reference>
<keyword evidence="4" id="KW-1185">Reference proteome</keyword>
<dbReference type="Proteomes" id="UP000077248">
    <property type="component" value="Unassembled WGS sequence"/>
</dbReference>
<feature type="signal peptide" evidence="1">
    <location>
        <begin position="1"/>
        <end position="19"/>
    </location>
</feature>
<dbReference type="GeneID" id="29113812"/>
<reference evidence="2 4" key="1">
    <citation type="submission" date="2016-05" db="EMBL/GenBank/DDBJ databases">
        <title>Comparative analysis of secretome profiles of manganese(II)-oxidizing ascomycete fungi.</title>
        <authorList>
            <consortium name="DOE Joint Genome Institute"/>
            <person name="Zeiner C.A."/>
            <person name="Purvine S.O."/>
            <person name="Zink E.M."/>
            <person name="Wu S."/>
            <person name="Pasa-Tolic L."/>
            <person name="Chaput D.L."/>
            <person name="Haridas S."/>
            <person name="Grigoriev I.V."/>
            <person name="Santelli C.M."/>
            <person name="Hansel C.M."/>
        </authorList>
    </citation>
    <scope>NUCLEOTIDE SEQUENCE [LARGE SCALE GENOMIC DNA]</scope>
    <source>
        <strain evidence="2 4">SRC1lrK2f</strain>
    </source>
</reference>
<dbReference type="AlphaFoldDB" id="A0A177DT84"/>
<evidence type="ECO:0000256" key="1">
    <source>
        <dbReference type="SAM" id="SignalP"/>
    </source>
</evidence>
<proteinExistence type="predicted"/>